<comment type="subcellular location">
    <subcellularLocation>
        <location evidence="1">Endomembrane system</location>
        <topology evidence="1">Multi-pass membrane protein</topology>
    </subcellularLocation>
</comment>
<dbReference type="RefSeq" id="WP_121835084.1">
    <property type="nucleotide sequence ID" value="NZ_RCVM01000006.1"/>
</dbReference>
<evidence type="ECO:0000256" key="2">
    <source>
        <dbReference type="ARBA" id="ARBA00007362"/>
    </source>
</evidence>
<evidence type="ECO:0000256" key="1">
    <source>
        <dbReference type="ARBA" id="ARBA00004127"/>
    </source>
</evidence>
<organism evidence="8 9">
    <name type="scientific">Streptococcus hillyeri</name>
    <dbReference type="NCBI Taxonomy" id="2282420"/>
    <lineage>
        <taxon>Bacteria</taxon>
        <taxon>Bacillati</taxon>
        <taxon>Bacillota</taxon>
        <taxon>Bacilli</taxon>
        <taxon>Lactobacillales</taxon>
        <taxon>Streptococcaceae</taxon>
        <taxon>Streptococcus</taxon>
    </lineage>
</organism>
<keyword evidence="9" id="KW-1185">Reference proteome</keyword>
<dbReference type="PANTHER" id="PTHR32322:SF2">
    <property type="entry name" value="EAMA DOMAIN-CONTAINING PROTEIN"/>
    <property type="match status" value="1"/>
</dbReference>
<dbReference type="Pfam" id="PF00892">
    <property type="entry name" value="EamA"/>
    <property type="match status" value="2"/>
</dbReference>
<feature type="transmembrane region" description="Helical" evidence="6">
    <location>
        <begin position="248"/>
        <end position="266"/>
    </location>
</feature>
<evidence type="ECO:0000259" key="7">
    <source>
        <dbReference type="Pfam" id="PF00892"/>
    </source>
</evidence>
<feature type="transmembrane region" description="Helical" evidence="6">
    <location>
        <begin position="41"/>
        <end position="59"/>
    </location>
</feature>
<feature type="transmembrane region" description="Helical" evidence="6">
    <location>
        <begin position="7"/>
        <end position="29"/>
    </location>
</feature>
<evidence type="ECO:0000256" key="4">
    <source>
        <dbReference type="ARBA" id="ARBA00022989"/>
    </source>
</evidence>
<feature type="domain" description="EamA" evidence="7">
    <location>
        <begin position="6"/>
        <end position="144"/>
    </location>
</feature>
<dbReference type="InterPro" id="IPR050638">
    <property type="entry name" value="AA-Vitamin_Transporters"/>
</dbReference>
<evidence type="ECO:0000256" key="5">
    <source>
        <dbReference type="ARBA" id="ARBA00023136"/>
    </source>
</evidence>
<dbReference type="EMBL" id="RCVM01000006">
    <property type="protein sequence ID" value="RLY03783.1"/>
    <property type="molecule type" value="Genomic_DNA"/>
</dbReference>
<keyword evidence="3 6" id="KW-0812">Transmembrane</keyword>
<evidence type="ECO:0000313" key="9">
    <source>
        <dbReference type="Proteomes" id="UP000279194"/>
    </source>
</evidence>
<dbReference type="AlphaFoldDB" id="A0A3L9DV19"/>
<evidence type="ECO:0000256" key="3">
    <source>
        <dbReference type="ARBA" id="ARBA00022692"/>
    </source>
</evidence>
<feature type="transmembrane region" description="Helical" evidence="6">
    <location>
        <begin position="158"/>
        <end position="175"/>
    </location>
</feature>
<dbReference type="Proteomes" id="UP000279194">
    <property type="component" value="Unassembled WGS sequence"/>
</dbReference>
<reference evidence="8 9" key="1">
    <citation type="submission" date="2018-10" db="EMBL/GenBank/DDBJ databases">
        <title>Streptococcus hillyeri sp. nov., isolated from equine tracheal sample.</title>
        <authorList>
            <person name="Macfadyen A.C."/>
            <person name="Waller A."/>
            <person name="Paterson G.K."/>
        </authorList>
    </citation>
    <scope>NUCLEOTIDE SEQUENCE [LARGE SCALE GENOMIC DNA]</scope>
    <source>
        <strain evidence="8 9">28462</strain>
    </source>
</reference>
<sequence length="305" mass="32853">MSKALKGSLMVVIAGIAWGISGVSGQYLMANGVHVNLLTSLRLLVSGIALTGLAFMTQRERLMSAMKRKDVWLGIALFSLFGLLLNQYAYLSAIHYTNAGTATVLQYLTPVLILAVVCLKGRVMPTVGELSAIILAILGTYIIATHGQWTSLAMTPKGLFWGLLSAVTYALYILIPARLIRKLGSLIVIGPGMLLSGIFFPVAVQAWRYELTFSTENVLALIGIVGIGTIFAYTVFLKGTTIVGAVKGSLLASVEPIASVVFGILIMKETFYLIDLLGMLLILLAVFLISLKDLYQQKRHAAPKS</sequence>
<keyword evidence="4 6" id="KW-1133">Transmembrane helix</keyword>
<feature type="transmembrane region" description="Helical" evidence="6">
    <location>
        <begin position="71"/>
        <end position="90"/>
    </location>
</feature>
<dbReference type="InterPro" id="IPR037185">
    <property type="entry name" value="EmrE-like"/>
</dbReference>
<comment type="caution">
    <text evidence="8">The sequence shown here is derived from an EMBL/GenBank/DDBJ whole genome shotgun (WGS) entry which is preliminary data.</text>
</comment>
<dbReference type="InterPro" id="IPR000620">
    <property type="entry name" value="EamA_dom"/>
</dbReference>
<gene>
    <name evidence="8" type="ORF">EAF07_04425</name>
</gene>
<dbReference type="SUPFAM" id="SSF103481">
    <property type="entry name" value="Multidrug resistance efflux transporter EmrE"/>
    <property type="match status" value="2"/>
</dbReference>
<feature type="transmembrane region" description="Helical" evidence="6">
    <location>
        <begin position="187"/>
        <end position="206"/>
    </location>
</feature>
<feature type="transmembrane region" description="Helical" evidence="6">
    <location>
        <begin position="218"/>
        <end position="236"/>
    </location>
</feature>
<evidence type="ECO:0000313" key="8">
    <source>
        <dbReference type="EMBL" id="RLY03783.1"/>
    </source>
</evidence>
<feature type="transmembrane region" description="Helical" evidence="6">
    <location>
        <begin position="126"/>
        <end position="146"/>
    </location>
</feature>
<keyword evidence="5 6" id="KW-0472">Membrane</keyword>
<comment type="similarity">
    <text evidence="2">Belongs to the EamA transporter family.</text>
</comment>
<dbReference type="GO" id="GO:0016020">
    <property type="term" value="C:membrane"/>
    <property type="evidence" value="ECO:0007669"/>
    <property type="project" value="UniProtKB-SubCell"/>
</dbReference>
<protein>
    <submittedName>
        <fullName evidence="8">EamA family transporter</fullName>
    </submittedName>
</protein>
<accession>A0A3L9DV19</accession>
<proteinExistence type="inferred from homology"/>
<feature type="transmembrane region" description="Helical" evidence="6">
    <location>
        <begin position="96"/>
        <end position="119"/>
    </location>
</feature>
<dbReference type="OrthoDB" id="9810818at2"/>
<name>A0A3L9DV19_9STRE</name>
<feature type="transmembrane region" description="Helical" evidence="6">
    <location>
        <begin position="272"/>
        <end position="291"/>
    </location>
</feature>
<feature type="domain" description="EamA" evidence="7">
    <location>
        <begin position="157"/>
        <end position="290"/>
    </location>
</feature>
<evidence type="ECO:0000256" key="6">
    <source>
        <dbReference type="SAM" id="Phobius"/>
    </source>
</evidence>
<dbReference type="PANTHER" id="PTHR32322">
    <property type="entry name" value="INNER MEMBRANE TRANSPORTER"/>
    <property type="match status" value="1"/>
</dbReference>